<dbReference type="OMA" id="SCENTEH"/>
<dbReference type="Pfam" id="PF15021">
    <property type="entry name" value="SHLD1_C"/>
    <property type="match status" value="1"/>
</dbReference>
<dbReference type="GeneTree" id="ENSGT00390000014969"/>
<keyword evidence="3" id="KW-1185">Reference proteome</keyword>
<dbReference type="InterPro" id="IPR053898">
    <property type="entry name" value="SHLD1_C"/>
</dbReference>
<dbReference type="Proteomes" id="UP000472272">
    <property type="component" value="Chromosome 3"/>
</dbReference>
<dbReference type="PANTHER" id="PTHR36863:SF1">
    <property type="entry name" value="SHIELDIN COMPLEX SUBUNIT 1"/>
    <property type="match status" value="1"/>
</dbReference>
<reference evidence="2 3" key="1">
    <citation type="journal article" date="2019" name="Proc. Natl. Acad. Sci. U.S.A.">
        <title>Regulatory changes in pterin and carotenoid genes underlie balanced color polymorphisms in the wall lizard.</title>
        <authorList>
            <person name="Andrade P."/>
            <person name="Pinho C."/>
            <person name="Perez I de Lanuza G."/>
            <person name="Afonso S."/>
            <person name="Brejcha J."/>
            <person name="Rubin C.J."/>
            <person name="Wallerman O."/>
            <person name="Pereira P."/>
            <person name="Sabatino S.J."/>
            <person name="Bellati A."/>
            <person name="Pellitteri-Rosa D."/>
            <person name="Bosakova Z."/>
            <person name="Bunikis I."/>
            <person name="Carretero M.A."/>
            <person name="Feiner N."/>
            <person name="Marsik P."/>
            <person name="Pauperio F."/>
            <person name="Salvi D."/>
            <person name="Soler L."/>
            <person name="While G.M."/>
            <person name="Uller T."/>
            <person name="Font E."/>
            <person name="Andersson L."/>
            <person name="Carneiro M."/>
        </authorList>
    </citation>
    <scope>NUCLEOTIDE SEQUENCE</scope>
</reference>
<proteinExistence type="predicted"/>
<protein>
    <submittedName>
        <fullName evidence="2">Shieldin complex subunit 1</fullName>
    </submittedName>
</protein>
<reference evidence="2" key="2">
    <citation type="submission" date="2025-08" db="UniProtKB">
        <authorList>
            <consortium name="Ensembl"/>
        </authorList>
    </citation>
    <scope>IDENTIFICATION</scope>
</reference>
<organism evidence="2 3">
    <name type="scientific">Podarcis muralis</name>
    <name type="common">Wall lizard</name>
    <name type="synonym">Lacerta muralis</name>
    <dbReference type="NCBI Taxonomy" id="64176"/>
    <lineage>
        <taxon>Eukaryota</taxon>
        <taxon>Metazoa</taxon>
        <taxon>Chordata</taxon>
        <taxon>Craniata</taxon>
        <taxon>Vertebrata</taxon>
        <taxon>Euteleostomi</taxon>
        <taxon>Lepidosauria</taxon>
        <taxon>Squamata</taxon>
        <taxon>Bifurcata</taxon>
        <taxon>Unidentata</taxon>
        <taxon>Episquamata</taxon>
        <taxon>Laterata</taxon>
        <taxon>Lacertibaenia</taxon>
        <taxon>Lacertidae</taxon>
        <taxon>Podarcis</taxon>
    </lineage>
</organism>
<dbReference type="Ensembl" id="ENSPMRT00000001301.1">
    <property type="protein sequence ID" value="ENSPMRP00000001230.1"/>
    <property type="gene ID" value="ENSPMRG00000000910.1"/>
</dbReference>
<reference evidence="2" key="3">
    <citation type="submission" date="2025-09" db="UniProtKB">
        <authorList>
            <consortium name="Ensembl"/>
        </authorList>
    </citation>
    <scope>IDENTIFICATION</scope>
</reference>
<dbReference type="GO" id="GO:2001032">
    <property type="term" value="P:regulation of double-strand break repair via nonhomologous end joining"/>
    <property type="evidence" value="ECO:0007669"/>
    <property type="project" value="InterPro"/>
</dbReference>
<sequence>MEGSEATSSCQSGESSLLDIPCVISAESFLLNPRTERSDDILSPAGTFVSSASTEVDTDPDNAVFIAHTVGTSVAWRPRRCEKAEPSNCVDGELPQPSQLPLSWTCEQTEEGPPAIRQALDKFYGTCCQKKPFGGSSAYEAASQCLSVKIAELAGKEGMTYAQKSLQMAQLVLNRDENKVFPQRSSNTCFSIPTETRVSLEERKQLPGLSNDILQFILKQNVTK</sequence>
<dbReference type="PANTHER" id="PTHR36863">
    <property type="entry name" value="SHIELDIN COMPLEX SUBUNIT 1"/>
    <property type="match status" value="1"/>
</dbReference>
<evidence type="ECO:0000313" key="3">
    <source>
        <dbReference type="Proteomes" id="UP000472272"/>
    </source>
</evidence>
<gene>
    <name evidence="2" type="primary">SHLD1</name>
</gene>
<evidence type="ECO:0000313" key="2">
    <source>
        <dbReference type="Ensembl" id="ENSPMRP00000001230.1"/>
    </source>
</evidence>
<dbReference type="InterPro" id="IPR027821">
    <property type="entry name" value="SHLD1"/>
</dbReference>
<feature type="domain" description="Shieldin complex subunit 1 C-terminal" evidence="1">
    <location>
        <begin position="108"/>
        <end position="224"/>
    </location>
</feature>
<accession>A0A670HPS3</accession>
<dbReference type="AlphaFoldDB" id="A0A670HPS3"/>
<name>A0A670HPS3_PODMU</name>
<evidence type="ECO:0000259" key="1">
    <source>
        <dbReference type="Pfam" id="PF15021"/>
    </source>
</evidence>